<dbReference type="PROSITE" id="PS00387">
    <property type="entry name" value="PPASE"/>
    <property type="match status" value="1"/>
</dbReference>
<dbReference type="Proteomes" id="UP000273278">
    <property type="component" value="Chromosome"/>
</dbReference>
<feature type="binding site" evidence="7">
    <location>
        <position position="72"/>
    </location>
    <ligand>
        <name>Mg(2+)</name>
        <dbReference type="ChEBI" id="CHEBI:18420"/>
        <label>1</label>
    </ligand>
</feature>
<organism evidence="8 9">
    <name type="scientific">Methanomethylophilus alvi</name>
    <dbReference type="NCBI Taxonomy" id="1291540"/>
    <lineage>
        <taxon>Archaea</taxon>
        <taxon>Methanobacteriati</taxon>
        <taxon>Thermoplasmatota</taxon>
        <taxon>Thermoplasmata</taxon>
        <taxon>Methanomassiliicoccales</taxon>
        <taxon>Methanomethylophilaceae</taxon>
        <taxon>Methanomethylophilus</taxon>
    </lineage>
</organism>
<keyword evidence="5 7" id="KW-0460">Magnesium</keyword>
<evidence type="ECO:0000256" key="1">
    <source>
        <dbReference type="ARBA" id="ARBA00001946"/>
    </source>
</evidence>
<dbReference type="HAMAP" id="MF_00209">
    <property type="entry name" value="Inorganic_PPase"/>
    <property type="match status" value="1"/>
</dbReference>
<feature type="binding site" evidence="7">
    <location>
        <position position="45"/>
    </location>
    <ligand>
        <name>substrate</name>
    </ligand>
</feature>
<feature type="binding site" evidence="7">
    <location>
        <position position="141"/>
    </location>
    <ligand>
        <name>substrate</name>
    </ligand>
</feature>
<dbReference type="Gene3D" id="3.90.80.10">
    <property type="entry name" value="Inorganic pyrophosphatase"/>
    <property type="match status" value="1"/>
</dbReference>
<dbReference type="AlphaFoldDB" id="A0A3G3IGG7"/>
<dbReference type="EMBL" id="CP017686">
    <property type="protein sequence ID" value="AYQ54925.1"/>
    <property type="molecule type" value="Genomic_DNA"/>
</dbReference>
<gene>
    <name evidence="7" type="primary">ppa</name>
    <name evidence="8" type="ORF">BKD89_03780</name>
</gene>
<name>A0A3G3IGG7_9ARCH</name>
<evidence type="ECO:0000313" key="9">
    <source>
        <dbReference type="Proteomes" id="UP000273278"/>
    </source>
</evidence>
<dbReference type="InterPro" id="IPR036649">
    <property type="entry name" value="Pyrophosphatase_sf"/>
</dbReference>
<comment type="catalytic activity">
    <reaction evidence="6 7">
        <text>diphosphate + H2O = 2 phosphate + H(+)</text>
        <dbReference type="Rhea" id="RHEA:24576"/>
        <dbReference type="ChEBI" id="CHEBI:15377"/>
        <dbReference type="ChEBI" id="CHEBI:15378"/>
        <dbReference type="ChEBI" id="CHEBI:33019"/>
        <dbReference type="ChEBI" id="CHEBI:43474"/>
        <dbReference type="EC" id="3.6.1.1"/>
    </reaction>
</comment>
<comment type="similarity">
    <text evidence="7">Belongs to the PPase family.</text>
</comment>
<feature type="binding site" evidence="7">
    <location>
        <position position="104"/>
    </location>
    <ligand>
        <name>Mg(2+)</name>
        <dbReference type="ChEBI" id="CHEBI:18420"/>
        <label>1</label>
    </ligand>
</feature>
<dbReference type="Pfam" id="PF00719">
    <property type="entry name" value="Pyrophosphatase"/>
    <property type="match status" value="1"/>
</dbReference>
<comment type="subcellular location">
    <subcellularLocation>
        <location evidence="7">Cytoplasm</location>
    </subcellularLocation>
</comment>
<dbReference type="FunFam" id="3.90.80.10:FF:000003">
    <property type="entry name" value="Inorganic pyrophosphatase"/>
    <property type="match status" value="1"/>
</dbReference>
<evidence type="ECO:0000256" key="5">
    <source>
        <dbReference type="ARBA" id="ARBA00022842"/>
    </source>
</evidence>
<evidence type="ECO:0000256" key="3">
    <source>
        <dbReference type="ARBA" id="ARBA00022723"/>
    </source>
</evidence>
<feature type="binding site" evidence="7">
    <location>
        <position position="57"/>
    </location>
    <ligand>
        <name>substrate</name>
    </ligand>
</feature>
<dbReference type="GO" id="GO:0004427">
    <property type="term" value="F:inorganic diphosphate phosphatase activity"/>
    <property type="evidence" value="ECO:0007669"/>
    <property type="project" value="UniProtKB-UniRule"/>
</dbReference>
<evidence type="ECO:0000256" key="6">
    <source>
        <dbReference type="ARBA" id="ARBA00047820"/>
    </source>
</evidence>
<dbReference type="CDD" id="cd00412">
    <property type="entry name" value="pyrophosphatase"/>
    <property type="match status" value="1"/>
</dbReference>
<dbReference type="OMA" id="IHHVSEF"/>
<dbReference type="InterPro" id="IPR008162">
    <property type="entry name" value="Pyrophosphatase"/>
</dbReference>
<comment type="function">
    <text evidence="7">Catalyzes the hydrolysis of inorganic pyrophosphate (PPi) forming two phosphate ions.</text>
</comment>
<dbReference type="GO" id="GO:0005737">
    <property type="term" value="C:cytoplasm"/>
    <property type="evidence" value="ECO:0007669"/>
    <property type="project" value="UniProtKB-SubCell"/>
</dbReference>
<evidence type="ECO:0000256" key="2">
    <source>
        <dbReference type="ARBA" id="ARBA00022490"/>
    </source>
</evidence>
<dbReference type="SUPFAM" id="SSF50324">
    <property type="entry name" value="Inorganic pyrophosphatase"/>
    <property type="match status" value="1"/>
</dbReference>
<keyword evidence="3 7" id="KW-0479">Metal-binding</keyword>
<feature type="binding site" evidence="7">
    <location>
        <position position="72"/>
    </location>
    <ligand>
        <name>Mg(2+)</name>
        <dbReference type="ChEBI" id="CHEBI:18420"/>
        <label>2</label>
    </ligand>
</feature>
<comment type="subunit">
    <text evidence="7">Homohexamer.</text>
</comment>
<feature type="binding site" evidence="7">
    <location>
        <position position="67"/>
    </location>
    <ligand>
        <name>Mg(2+)</name>
        <dbReference type="ChEBI" id="CHEBI:18420"/>
        <label>1</label>
    </ligand>
</feature>
<evidence type="ECO:0000256" key="7">
    <source>
        <dbReference type="HAMAP-Rule" id="MF_00209"/>
    </source>
</evidence>
<reference evidence="8 9" key="1">
    <citation type="submission" date="2016-10" db="EMBL/GenBank/DDBJ databases">
        <title>Complete genome of the TMA-utilizing, human hosted archaeon Methanomethylophilus alvus Gen. nov, sp. nov., strain Mx-05, derived from a pure culture.</title>
        <authorList>
            <person name="Brugere J.-F."/>
            <person name="Ben Hania W."/>
            <person name="Chaudhary P.P."/>
            <person name="Gaci N."/>
            <person name="Borrel G."/>
            <person name="Cao Van Tuat L."/>
            <person name="Fardeau M.-L."/>
            <person name="Harris H.M.B."/>
            <person name="O'Toole P.W."/>
            <person name="Ollivier B."/>
        </authorList>
    </citation>
    <scope>NUCLEOTIDE SEQUENCE [LARGE SCALE GENOMIC DNA]</scope>
    <source>
        <strain evidence="8 9">Mx-05</strain>
    </source>
</reference>
<keyword evidence="2 7" id="KW-0963">Cytoplasm</keyword>
<protein>
    <recommendedName>
        <fullName evidence="7">Inorganic pyrophosphatase</fullName>
        <ecNumber evidence="7">3.6.1.1</ecNumber>
    </recommendedName>
    <alternativeName>
        <fullName evidence="7">Pyrophosphate phospho-hydrolase</fullName>
        <shortName evidence="7">PPase</shortName>
    </alternativeName>
</protein>
<accession>A0A3G3IGG7</accession>
<dbReference type="GeneID" id="41321558"/>
<evidence type="ECO:0000256" key="4">
    <source>
        <dbReference type="ARBA" id="ARBA00022801"/>
    </source>
</evidence>
<proteinExistence type="inferred from homology"/>
<keyword evidence="4 7" id="KW-0378">Hydrolase</keyword>
<sequence>MANIVDTMSKDRVKPEEFTAFIEISKGSKMKYELDEETGLIAVDRILSTSTAYPWNYGLIPLTVAPDGDPLDVLVISSEPIIPGALAKCRPIGIMRMVDSGDQDDKVLAVLPKDPMYKEYTDIAQLPKHLGEEIQHFFNVYKALEGKKTETGAIEGPEAAKQTIQACMDAYAKKH</sequence>
<dbReference type="GO" id="GO:0006796">
    <property type="term" value="P:phosphate-containing compound metabolic process"/>
    <property type="evidence" value="ECO:0007669"/>
    <property type="project" value="InterPro"/>
</dbReference>
<feature type="binding site" evidence="7">
    <location>
        <position position="31"/>
    </location>
    <ligand>
        <name>substrate</name>
    </ligand>
</feature>
<comment type="cofactor">
    <cofactor evidence="1 7">
        <name>Mg(2+)</name>
        <dbReference type="ChEBI" id="CHEBI:18420"/>
    </cofactor>
</comment>
<dbReference type="GO" id="GO:0000287">
    <property type="term" value="F:magnesium ion binding"/>
    <property type="evidence" value="ECO:0007669"/>
    <property type="project" value="UniProtKB-UniRule"/>
</dbReference>
<dbReference type="RefSeq" id="WP_015504655.1">
    <property type="nucleotide sequence ID" value="NZ_CAYARL010000007.1"/>
</dbReference>
<evidence type="ECO:0000313" key="8">
    <source>
        <dbReference type="EMBL" id="AYQ54925.1"/>
    </source>
</evidence>
<dbReference type="PANTHER" id="PTHR10286">
    <property type="entry name" value="INORGANIC PYROPHOSPHATASE"/>
    <property type="match status" value="1"/>
</dbReference>
<dbReference type="EC" id="3.6.1.1" evidence="7"/>